<dbReference type="OrthoDB" id="9794638at2"/>
<dbReference type="STRING" id="872970.SAMN04488134_101644"/>
<dbReference type="GO" id="GO:0016646">
    <property type="term" value="F:oxidoreductase activity, acting on the CH-NH group of donors, NAD or NADP as acceptor"/>
    <property type="evidence" value="ECO:0007669"/>
    <property type="project" value="UniProtKB-ARBA"/>
</dbReference>
<dbReference type="PANTHER" id="PTHR33798:SF5">
    <property type="entry name" value="FLAVIN REDUCTASE LIKE DOMAIN-CONTAINING PROTEIN"/>
    <property type="match status" value="1"/>
</dbReference>
<evidence type="ECO:0000313" key="7">
    <source>
        <dbReference type="Proteomes" id="UP000199300"/>
    </source>
</evidence>
<name>A0A1H8ILU7_9BACI</name>
<sequence>MHSINPKHLNEQDNYKLLIGSILPRPIALVTSLAVDETLNGAPFSFFNVVSSQPPIVAIAVQRQNGQQKHTAQNILTQKEFVIHIVDSNMVEQVNITAAAMPVNQSEISTAALTPVASQIIKTPGVKEAQIRFECNLYQHVALPNSDLMLGEVVCYHIADPIYQHGKIDYDQLKPVSRLAGNSYARIGEVFSIDRPQ</sequence>
<protein>
    <submittedName>
        <fullName evidence="6">NADH-FMN oxidoreductase RutF, flavin reductase (DIM6/NTAB) family</fullName>
    </submittedName>
</protein>
<proteinExistence type="inferred from homology"/>
<dbReference type="AlphaFoldDB" id="A0A1H8ILU7"/>
<gene>
    <name evidence="6" type="ORF">SAMN04488134_101644</name>
</gene>
<evidence type="ECO:0000256" key="1">
    <source>
        <dbReference type="ARBA" id="ARBA00001917"/>
    </source>
</evidence>
<organism evidence="6 7">
    <name type="scientific">Amphibacillus marinus</name>
    <dbReference type="NCBI Taxonomy" id="872970"/>
    <lineage>
        <taxon>Bacteria</taxon>
        <taxon>Bacillati</taxon>
        <taxon>Bacillota</taxon>
        <taxon>Bacilli</taxon>
        <taxon>Bacillales</taxon>
        <taxon>Bacillaceae</taxon>
        <taxon>Amphibacillus</taxon>
    </lineage>
</organism>
<dbReference type="GO" id="GO:0010181">
    <property type="term" value="F:FMN binding"/>
    <property type="evidence" value="ECO:0007669"/>
    <property type="project" value="InterPro"/>
</dbReference>
<dbReference type="SMART" id="SM00903">
    <property type="entry name" value="Flavin_Reduct"/>
    <property type="match status" value="1"/>
</dbReference>
<dbReference type="Proteomes" id="UP000199300">
    <property type="component" value="Unassembled WGS sequence"/>
</dbReference>
<keyword evidence="7" id="KW-1185">Reference proteome</keyword>
<evidence type="ECO:0000256" key="3">
    <source>
        <dbReference type="ARBA" id="ARBA00022643"/>
    </source>
</evidence>
<dbReference type="EMBL" id="FODJ01000001">
    <property type="protein sequence ID" value="SEN68966.1"/>
    <property type="molecule type" value="Genomic_DNA"/>
</dbReference>
<dbReference type="Pfam" id="PF01613">
    <property type="entry name" value="Flavin_Reduct"/>
    <property type="match status" value="1"/>
</dbReference>
<dbReference type="InterPro" id="IPR002563">
    <property type="entry name" value="Flavin_Rdtase-like_dom"/>
</dbReference>
<dbReference type="PANTHER" id="PTHR33798">
    <property type="entry name" value="FLAVOPROTEIN OXYGENASE"/>
    <property type="match status" value="1"/>
</dbReference>
<feature type="domain" description="Flavin reductase like" evidence="5">
    <location>
        <begin position="20"/>
        <end position="170"/>
    </location>
</feature>
<keyword evidence="2" id="KW-0285">Flavoprotein</keyword>
<comment type="similarity">
    <text evidence="4">Belongs to the flavoredoxin family.</text>
</comment>
<dbReference type="Gene3D" id="2.30.110.10">
    <property type="entry name" value="Electron Transport, Fmn-binding Protein, Chain A"/>
    <property type="match status" value="1"/>
</dbReference>
<evidence type="ECO:0000313" key="6">
    <source>
        <dbReference type="EMBL" id="SEN68966.1"/>
    </source>
</evidence>
<dbReference type="InterPro" id="IPR012349">
    <property type="entry name" value="Split_barrel_FMN-bd"/>
</dbReference>
<dbReference type="SUPFAM" id="SSF50475">
    <property type="entry name" value="FMN-binding split barrel"/>
    <property type="match status" value="1"/>
</dbReference>
<comment type="cofactor">
    <cofactor evidence="1">
        <name>FMN</name>
        <dbReference type="ChEBI" id="CHEBI:58210"/>
    </cofactor>
</comment>
<keyword evidence="3" id="KW-0288">FMN</keyword>
<evidence type="ECO:0000256" key="2">
    <source>
        <dbReference type="ARBA" id="ARBA00022630"/>
    </source>
</evidence>
<accession>A0A1H8ILU7</accession>
<reference evidence="6 7" key="1">
    <citation type="submission" date="2016-10" db="EMBL/GenBank/DDBJ databases">
        <authorList>
            <person name="de Groot N.N."/>
        </authorList>
    </citation>
    <scope>NUCLEOTIDE SEQUENCE [LARGE SCALE GENOMIC DNA]</scope>
    <source>
        <strain evidence="6 7">CGMCC 1.10434</strain>
    </source>
</reference>
<evidence type="ECO:0000259" key="5">
    <source>
        <dbReference type="SMART" id="SM00903"/>
    </source>
</evidence>
<dbReference type="RefSeq" id="WP_091494737.1">
    <property type="nucleotide sequence ID" value="NZ_FODJ01000001.1"/>
</dbReference>
<evidence type="ECO:0000256" key="4">
    <source>
        <dbReference type="ARBA" id="ARBA00038054"/>
    </source>
</evidence>